<dbReference type="EMBL" id="OY731402">
    <property type="protein sequence ID" value="CAJ1955500.1"/>
    <property type="molecule type" value="Genomic_DNA"/>
</dbReference>
<sequence length="125" mass="14299">MIGRRVCESVALWGVQGRWANGERPFPVSNLNCSREVTVCGLRSSYKARRRTRVLSKESIQVIHALKLAKSPEHVLNAKLSRLLKPDALNLFDELLRQNQLDLALKATQTFSFNFNHRGLFFSFI</sequence>
<proteinExistence type="predicted"/>
<dbReference type="AlphaFoldDB" id="A0AA86SED1"/>
<dbReference type="GO" id="GO:0009658">
    <property type="term" value="P:chloroplast organization"/>
    <property type="evidence" value="ECO:0007669"/>
    <property type="project" value="InterPro"/>
</dbReference>
<dbReference type="PANTHER" id="PTHR47594">
    <property type="entry name" value="PPR CONTAINING PLANT-LIKE PROTEIN"/>
    <property type="match status" value="1"/>
</dbReference>
<organism evidence="1 2">
    <name type="scientific">Sphenostylis stenocarpa</name>
    <dbReference type="NCBI Taxonomy" id="92480"/>
    <lineage>
        <taxon>Eukaryota</taxon>
        <taxon>Viridiplantae</taxon>
        <taxon>Streptophyta</taxon>
        <taxon>Embryophyta</taxon>
        <taxon>Tracheophyta</taxon>
        <taxon>Spermatophyta</taxon>
        <taxon>Magnoliopsida</taxon>
        <taxon>eudicotyledons</taxon>
        <taxon>Gunneridae</taxon>
        <taxon>Pentapetalae</taxon>
        <taxon>rosids</taxon>
        <taxon>fabids</taxon>
        <taxon>Fabales</taxon>
        <taxon>Fabaceae</taxon>
        <taxon>Papilionoideae</taxon>
        <taxon>50 kb inversion clade</taxon>
        <taxon>NPAAA clade</taxon>
        <taxon>indigoferoid/millettioid clade</taxon>
        <taxon>Phaseoleae</taxon>
        <taxon>Sphenostylis</taxon>
    </lineage>
</organism>
<dbReference type="Gramene" id="rna-AYBTSS11_LOCUS16159">
    <property type="protein sequence ID" value="CAJ1955500.1"/>
    <property type="gene ID" value="gene-AYBTSS11_LOCUS16159"/>
</dbReference>
<dbReference type="PANTHER" id="PTHR47594:SF5">
    <property type="entry name" value="PENTACOTRIPEPTIDE-REPEAT REGION OF PRORP DOMAIN-CONTAINING PROTEIN"/>
    <property type="match status" value="1"/>
</dbReference>
<evidence type="ECO:0000313" key="2">
    <source>
        <dbReference type="Proteomes" id="UP001189624"/>
    </source>
</evidence>
<name>A0AA86SED1_9FABA</name>
<evidence type="ECO:0000313" key="1">
    <source>
        <dbReference type="EMBL" id="CAJ1955500.1"/>
    </source>
</evidence>
<protein>
    <submittedName>
        <fullName evidence="1">Uncharacterized protein</fullName>
    </submittedName>
</protein>
<reference evidence="1" key="1">
    <citation type="submission" date="2023-10" db="EMBL/GenBank/DDBJ databases">
        <authorList>
            <person name="Domelevo Entfellner J.-B."/>
        </authorList>
    </citation>
    <scope>NUCLEOTIDE SEQUENCE</scope>
</reference>
<dbReference type="InterPro" id="IPR011990">
    <property type="entry name" value="TPR-like_helical_dom_sf"/>
</dbReference>
<dbReference type="InterPro" id="IPR044190">
    <property type="entry name" value="THA8-like"/>
</dbReference>
<accession>A0AA86SED1</accession>
<gene>
    <name evidence="1" type="ORF">AYBTSS11_LOCUS16159</name>
</gene>
<dbReference type="Proteomes" id="UP001189624">
    <property type="component" value="Chromosome 5"/>
</dbReference>
<dbReference type="Gene3D" id="1.25.40.10">
    <property type="entry name" value="Tetratricopeptide repeat domain"/>
    <property type="match status" value="1"/>
</dbReference>
<keyword evidence="2" id="KW-1185">Reference proteome</keyword>
<dbReference type="GO" id="GO:0003723">
    <property type="term" value="F:RNA binding"/>
    <property type="evidence" value="ECO:0007669"/>
    <property type="project" value="InterPro"/>
</dbReference>
<dbReference type="GO" id="GO:0000373">
    <property type="term" value="P:Group II intron splicing"/>
    <property type="evidence" value="ECO:0007669"/>
    <property type="project" value="InterPro"/>
</dbReference>